<sequence length="250" mass="27485">MGFSASPDGNTSLAPMIDPLPKSLSNKFNHSTAISFLHRDWTKHSWGSSLLSPGDSPRSKKYGYAAAIALLSILALWWFPNPTGTGGLLGTSEPGVDDEITEEGPIPVGTSVIRGGREVFWWEEFPKLHGFYRGRKDTLPLSEHVPRSGGDQDDCEVVKRLGEDVQREKTAFVKTAASEADDDKDDGRPQVEATVHLCAVNKAARVDLLTASTKTPYRQGRDCYATVCNQQSPGWCLFATINQGFWFIMH</sequence>
<evidence type="ECO:0000313" key="1">
    <source>
        <dbReference type="EMBL" id="OAP54126.1"/>
    </source>
</evidence>
<proteinExistence type="predicted"/>
<dbReference type="Proteomes" id="UP000078343">
    <property type="component" value="Unassembled WGS sequence"/>
</dbReference>
<reference evidence="1 2" key="1">
    <citation type="submission" date="2016-04" db="EMBL/GenBank/DDBJ databases">
        <title>Draft genome of Fonsecaea erecta CBS 125763.</title>
        <authorList>
            <person name="Weiss V.A."/>
            <person name="Vicente V.A."/>
            <person name="Raittz R.T."/>
            <person name="Moreno L.F."/>
            <person name="De Souza E.M."/>
            <person name="Pedrosa F.O."/>
            <person name="Steffens M.B."/>
            <person name="Faoro H."/>
            <person name="Tadra-Sfeir M.Z."/>
            <person name="Najafzadeh M.J."/>
            <person name="Felipe M.S."/>
            <person name="Teixeira M."/>
            <person name="Sun J."/>
            <person name="Xi L."/>
            <person name="Gomes R."/>
            <person name="De Azevedo C.M."/>
            <person name="Salgado C.G."/>
            <person name="Da Silva M.B."/>
            <person name="Nascimento M.F."/>
            <person name="Queiroz-Telles F."/>
            <person name="Attili D.S."/>
            <person name="Gorbushina A."/>
        </authorList>
    </citation>
    <scope>NUCLEOTIDE SEQUENCE [LARGE SCALE GENOMIC DNA]</scope>
    <source>
        <strain evidence="1 2">CBS 125763</strain>
    </source>
</reference>
<accession>A0A178Z3R5</accession>
<name>A0A178Z3R5_9EURO</name>
<comment type="caution">
    <text evidence="1">The sequence shown here is derived from an EMBL/GenBank/DDBJ whole genome shotgun (WGS) entry which is preliminary data.</text>
</comment>
<evidence type="ECO:0000313" key="2">
    <source>
        <dbReference type="Proteomes" id="UP000078343"/>
    </source>
</evidence>
<dbReference type="AlphaFoldDB" id="A0A178Z3R5"/>
<organism evidence="1 2">
    <name type="scientific">Fonsecaea erecta</name>
    <dbReference type="NCBI Taxonomy" id="1367422"/>
    <lineage>
        <taxon>Eukaryota</taxon>
        <taxon>Fungi</taxon>
        <taxon>Dikarya</taxon>
        <taxon>Ascomycota</taxon>
        <taxon>Pezizomycotina</taxon>
        <taxon>Eurotiomycetes</taxon>
        <taxon>Chaetothyriomycetidae</taxon>
        <taxon>Chaetothyriales</taxon>
        <taxon>Herpotrichiellaceae</taxon>
        <taxon>Fonsecaea</taxon>
    </lineage>
</organism>
<dbReference type="GeneID" id="30015829"/>
<dbReference type="RefSeq" id="XP_018687493.1">
    <property type="nucleotide sequence ID" value="XM_018843166.1"/>
</dbReference>
<keyword evidence="2" id="KW-1185">Reference proteome</keyword>
<gene>
    <name evidence="1" type="ORF">AYL99_11661</name>
</gene>
<protein>
    <submittedName>
        <fullName evidence="1">Uncharacterized protein</fullName>
    </submittedName>
</protein>
<dbReference type="EMBL" id="LVYI01000015">
    <property type="protein sequence ID" value="OAP54126.1"/>
    <property type="molecule type" value="Genomic_DNA"/>
</dbReference>